<dbReference type="AlphaFoldDB" id="A0A484MV15"/>
<dbReference type="EMBL" id="OOIL02004682">
    <property type="protein sequence ID" value="VFQ92795.1"/>
    <property type="molecule type" value="Genomic_DNA"/>
</dbReference>
<organism evidence="1 2">
    <name type="scientific">Cuscuta campestris</name>
    <dbReference type="NCBI Taxonomy" id="132261"/>
    <lineage>
        <taxon>Eukaryota</taxon>
        <taxon>Viridiplantae</taxon>
        <taxon>Streptophyta</taxon>
        <taxon>Embryophyta</taxon>
        <taxon>Tracheophyta</taxon>
        <taxon>Spermatophyta</taxon>
        <taxon>Magnoliopsida</taxon>
        <taxon>eudicotyledons</taxon>
        <taxon>Gunneridae</taxon>
        <taxon>Pentapetalae</taxon>
        <taxon>asterids</taxon>
        <taxon>lamiids</taxon>
        <taxon>Solanales</taxon>
        <taxon>Convolvulaceae</taxon>
        <taxon>Cuscuteae</taxon>
        <taxon>Cuscuta</taxon>
        <taxon>Cuscuta subgen. Grammica</taxon>
        <taxon>Cuscuta sect. Cleistogrammica</taxon>
    </lineage>
</organism>
<sequence length="100" mass="11426">MYATSPTLSLGTNQTIRPDVHSLPRYRHDDYVPESDPHGARLRMSKEYSRTARQNVQYFGDQFDGLLGVTHSERRAGMHDISMCIWTCTSKEAKAKKEGH</sequence>
<evidence type="ECO:0000313" key="2">
    <source>
        <dbReference type="Proteomes" id="UP000595140"/>
    </source>
</evidence>
<name>A0A484MV15_9ASTE</name>
<gene>
    <name evidence="1" type="ORF">CCAM_LOCUS34571</name>
</gene>
<evidence type="ECO:0000313" key="1">
    <source>
        <dbReference type="EMBL" id="VFQ92795.1"/>
    </source>
</evidence>
<keyword evidence="2" id="KW-1185">Reference proteome</keyword>
<reference evidence="1 2" key="1">
    <citation type="submission" date="2018-04" db="EMBL/GenBank/DDBJ databases">
        <authorList>
            <person name="Vogel A."/>
        </authorList>
    </citation>
    <scope>NUCLEOTIDE SEQUENCE [LARGE SCALE GENOMIC DNA]</scope>
</reference>
<proteinExistence type="predicted"/>
<protein>
    <submittedName>
        <fullName evidence="1">Uncharacterized protein</fullName>
    </submittedName>
</protein>
<accession>A0A484MV15</accession>
<dbReference type="Proteomes" id="UP000595140">
    <property type="component" value="Unassembled WGS sequence"/>
</dbReference>